<dbReference type="Proteomes" id="UP000252107">
    <property type="component" value="Unassembled WGS sequence"/>
</dbReference>
<dbReference type="AlphaFoldDB" id="A0A367S0Q9"/>
<reference evidence="1" key="1">
    <citation type="submission" date="2016-04" db="EMBL/GenBank/DDBJ databases">
        <authorList>
            <person name="Tabuchi Yagui T.R."/>
        </authorList>
    </citation>
    <scope>NUCLEOTIDE SEQUENCE [LARGE SCALE GENOMIC DNA]</scope>
    <source>
        <strain evidence="1">NIES-26</strain>
    </source>
</reference>
<name>A0A367S0Q9_9NOSO</name>
<dbReference type="EMBL" id="LXQD01000006">
    <property type="protein sequence ID" value="RCJ42437.1"/>
    <property type="molecule type" value="Genomic_DNA"/>
</dbReference>
<comment type="caution">
    <text evidence="1">The sequence shown here is derived from an EMBL/GenBank/DDBJ whole genome shotgun (WGS) entry which is preliminary data.</text>
</comment>
<proteinExistence type="predicted"/>
<evidence type="ECO:0000313" key="1">
    <source>
        <dbReference type="EMBL" id="RCJ42437.1"/>
    </source>
</evidence>
<protein>
    <submittedName>
        <fullName evidence="1">Uncharacterized protein</fullName>
    </submittedName>
</protein>
<accession>A0A367S0Q9</accession>
<gene>
    <name evidence="1" type="ORF">A6770_34845</name>
</gene>
<keyword evidence="2" id="KW-1185">Reference proteome</keyword>
<sequence length="177" mass="21294">MPRLKRWLNMYKKKVNYNGDFQQEYIQELRSDGFDEDYIIDYALKFKQEYEHLKYLDETDPEEWVEYQACDFFTPTEKQQFNPDGSLRREYIESELSKGTSPGWLAEMERRKKLEVDNYNKMSASHAEQGINYGAWLMRSLKPANGTYTQRIKQMEVDLRNNEEPSSLLFDKDTPYF</sequence>
<organism evidence="1 2">
    <name type="scientific">Nostoc minutum NIES-26</name>
    <dbReference type="NCBI Taxonomy" id="1844469"/>
    <lineage>
        <taxon>Bacteria</taxon>
        <taxon>Bacillati</taxon>
        <taxon>Cyanobacteriota</taxon>
        <taxon>Cyanophyceae</taxon>
        <taxon>Nostocales</taxon>
        <taxon>Nostocaceae</taxon>
        <taxon>Nostoc</taxon>
    </lineage>
</organism>
<evidence type="ECO:0000313" key="2">
    <source>
        <dbReference type="Proteomes" id="UP000252107"/>
    </source>
</evidence>